<dbReference type="PRINTS" id="PR00909">
    <property type="entry name" value="SPERMDNBNDNG"/>
</dbReference>
<dbReference type="InterPro" id="IPR001188">
    <property type="entry name" value="Sperm_putr-bd"/>
</dbReference>
<keyword evidence="8" id="KW-1185">Reference proteome</keyword>
<evidence type="ECO:0000256" key="1">
    <source>
        <dbReference type="ARBA" id="ARBA00004418"/>
    </source>
</evidence>
<evidence type="ECO:0000256" key="6">
    <source>
        <dbReference type="SAM" id="SignalP"/>
    </source>
</evidence>
<comment type="subcellular location">
    <subcellularLocation>
        <location evidence="1 5">Periplasm</location>
    </subcellularLocation>
</comment>
<keyword evidence="4 5" id="KW-0574">Periplasm</keyword>
<dbReference type="GO" id="GO:0019808">
    <property type="term" value="F:polyamine binding"/>
    <property type="evidence" value="ECO:0007669"/>
    <property type="project" value="InterPro"/>
</dbReference>
<dbReference type="Pfam" id="PF13416">
    <property type="entry name" value="SBP_bac_8"/>
    <property type="match status" value="1"/>
</dbReference>
<dbReference type="AlphaFoldDB" id="A0A1J4QDW4"/>
<dbReference type="GO" id="GO:0015846">
    <property type="term" value="P:polyamine transport"/>
    <property type="evidence" value="ECO:0007669"/>
    <property type="project" value="InterPro"/>
</dbReference>
<dbReference type="OrthoDB" id="9769319at2"/>
<feature type="signal peptide" evidence="6">
    <location>
        <begin position="1"/>
        <end position="26"/>
    </location>
</feature>
<feature type="chain" id="PRO_5009632324" description="Putrescine-binding periplasmic protein" evidence="6">
    <location>
        <begin position="27"/>
        <end position="351"/>
    </location>
</feature>
<gene>
    <name evidence="7" type="ORF">BFR47_12485</name>
</gene>
<accession>A0A1J4QDW4</accession>
<dbReference type="SUPFAM" id="SSF53850">
    <property type="entry name" value="Periplasmic binding protein-like II"/>
    <property type="match status" value="1"/>
</dbReference>
<dbReference type="RefSeq" id="WP_071472339.1">
    <property type="nucleotide sequence ID" value="NZ_MDKE01000014.1"/>
</dbReference>
<organism evidence="7 8">
    <name type="scientific">Oceanisphaera psychrotolerans</name>
    <dbReference type="NCBI Taxonomy" id="1414654"/>
    <lineage>
        <taxon>Bacteria</taxon>
        <taxon>Pseudomonadati</taxon>
        <taxon>Pseudomonadota</taxon>
        <taxon>Gammaproteobacteria</taxon>
        <taxon>Aeromonadales</taxon>
        <taxon>Aeromonadaceae</taxon>
        <taxon>Oceanisphaera</taxon>
    </lineage>
</organism>
<dbReference type="PIRSF" id="PIRSF019574">
    <property type="entry name" value="Periplasmic_polyamine_BP"/>
    <property type="match status" value="1"/>
</dbReference>
<protein>
    <recommendedName>
        <fullName evidence="5">Putrescine-binding periplasmic protein</fullName>
    </recommendedName>
</protein>
<keyword evidence="3 6" id="KW-0732">Signal</keyword>
<dbReference type="PANTHER" id="PTHR30222:SF17">
    <property type="entry name" value="SPERMIDINE_PUTRESCINE-BINDING PERIPLASMIC PROTEIN"/>
    <property type="match status" value="1"/>
</dbReference>
<evidence type="ECO:0000256" key="5">
    <source>
        <dbReference type="PIRNR" id="PIRNR019574"/>
    </source>
</evidence>
<dbReference type="InterPro" id="IPR006059">
    <property type="entry name" value="SBP"/>
</dbReference>
<name>A0A1J4QDW4_9GAMM</name>
<evidence type="ECO:0000256" key="3">
    <source>
        <dbReference type="ARBA" id="ARBA00022729"/>
    </source>
</evidence>
<dbReference type="EMBL" id="MDKE01000014">
    <property type="protein sequence ID" value="OIN10995.1"/>
    <property type="molecule type" value="Genomic_DNA"/>
</dbReference>
<comment type="function">
    <text evidence="5">Required for the activity of the bacterial periplasmic transport system of putrescine.</text>
</comment>
<evidence type="ECO:0000313" key="7">
    <source>
        <dbReference type="EMBL" id="OIN10995.1"/>
    </source>
</evidence>
<sequence length="351" mass="39473">MFCTLARSWLLSICLLLTIGSSYSQAASRQLVILNWSDYLDPALVAQFERQYDADVAEIYYSSDDQRTEMMLVNGGRGYDLILVSGVSLETYARRGWIAELDPARAPNLQHLNPHWCQAVEGAEKYGVPYFWGTTGILYRSDLVTTPITHWQQLFRPAPELQGKIAMIETSADMIGMALKALGYSANSTNKAHLAEAETLLLEQKPHVRTYQYITLDEQSPILSGDILATMMYNGDALILQEYNDQLRYVLPREGGNVWVDYLALGTHARDPDLAYAFLDFINEPAHAAQQAQFVYYATPNMAAEALLPAEFLQNPVIYPDPTTLESSEFHQGLPARAMRQRNHIAARVLQ</sequence>
<dbReference type="Gene3D" id="3.40.190.10">
    <property type="entry name" value="Periplasmic binding protein-like II"/>
    <property type="match status" value="2"/>
</dbReference>
<dbReference type="Proteomes" id="UP000243073">
    <property type="component" value="Unassembled WGS sequence"/>
</dbReference>
<comment type="similarity">
    <text evidence="5">Belongs to the bacterial solute-binding protein PotD/PotF family.</text>
</comment>
<dbReference type="PANTHER" id="PTHR30222">
    <property type="entry name" value="SPERMIDINE/PUTRESCINE-BINDING PERIPLASMIC PROTEIN"/>
    <property type="match status" value="1"/>
</dbReference>
<keyword evidence="2 5" id="KW-0813">Transport</keyword>
<evidence type="ECO:0000313" key="8">
    <source>
        <dbReference type="Proteomes" id="UP000243073"/>
    </source>
</evidence>
<proteinExistence type="inferred from homology"/>
<dbReference type="CDD" id="cd13590">
    <property type="entry name" value="PBP2_PotD_PotF_like"/>
    <property type="match status" value="1"/>
</dbReference>
<evidence type="ECO:0000256" key="2">
    <source>
        <dbReference type="ARBA" id="ARBA00022448"/>
    </source>
</evidence>
<evidence type="ECO:0000256" key="4">
    <source>
        <dbReference type="ARBA" id="ARBA00022764"/>
    </source>
</evidence>
<reference evidence="7 8" key="1">
    <citation type="submission" date="2016-07" db="EMBL/GenBank/DDBJ databases">
        <title>Draft Genome Sequence of Oceanisphaera psychrotolerans, isolated from coastal sediment samples.</title>
        <authorList>
            <person name="Zhuo S."/>
            <person name="Ruan Z."/>
        </authorList>
    </citation>
    <scope>NUCLEOTIDE SEQUENCE [LARGE SCALE GENOMIC DNA]</scope>
    <source>
        <strain evidence="7 8">LAM-WHM-ZC</strain>
    </source>
</reference>
<dbReference type="STRING" id="1414654.BFR47_12485"/>
<dbReference type="GO" id="GO:0042597">
    <property type="term" value="C:periplasmic space"/>
    <property type="evidence" value="ECO:0007669"/>
    <property type="project" value="UniProtKB-SubCell"/>
</dbReference>
<comment type="caution">
    <text evidence="7">The sequence shown here is derived from an EMBL/GenBank/DDBJ whole genome shotgun (WGS) entry which is preliminary data.</text>
</comment>